<evidence type="ECO:0000313" key="2">
    <source>
        <dbReference type="Proteomes" id="UP001501020"/>
    </source>
</evidence>
<gene>
    <name evidence="1" type="ORF">GCM10009727_16430</name>
</gene>
<organism evidence="1 2">
    <name type="scientific">Actinomadura napierensis</name>
    <dbReference type="NCBI Taxonomy" id="267854"/>
    <lineage>
        <taxon>Bacteria</taxon>
        <taxon>Bacillati</taxon>
        <taxon>Actinomycetota</taxon>
        <taxon>Actinomycetes</taxon>
        <taxon>Streptosporangiales</taxon>
        <taxon>Thermomonosporaceae</taxon>
        <taxon>Actinomadura</taxon>
    </lineage>
</organism>
<evidence type="ECO:0000313" key="1">
    <source>
        <dbReference type="EMBL" id="GAA2126969.1"/>
    </source>
</evidence>
<dbReference type="Proteomes" id="UP001501020">
    <property type="component" value="Unassembled WGS sequence"/>
</dbReference>
<proteinExistence type="predicted"/>
<comment type="caution">
    <text evidence="1">The sequence shown here is derived from an EMBL/GenBank/DDBJ whole genome shotgun (WGS) entry which is preliminary data.</text>
</comment>
<dbReference type="EMBL" id="BAAAMR010000010">
    <property type="protein sequence ID" value="GAA2126969.1"/>
    <property type="molecule type" value="Genomic_DNA"/>
</dbReference>
<accession>A0ABP5K7I2</accession>
<keyword evidence="2" id="KW-1185">Reference proteome</keyword>
<evidence type="ECO:0008006" key="3">
    <source>
        <dbReference type="Google" id="ProtNLM"/>
    </source>
</evidence>
<protein>
    <recommendedName>
        <fullName evidence="3">DUF4224 domain-containing protein</fullName>
    </recommendedName>
</protein>
<sequence>MNTATNFDTQWLFPGRRAGQPLNPGTLREQLRQHGYMTGKARPAALRQLVLQAPAPVITRSLGFHDKSTTRIVTEAGGTWNRYAPGDHTK</sequence>
<name>A0ABP5K7I2_9ACTN</name>
<reference evidence="2" key="1">
    <citation type="journal article" date="2019" name="Int. J. Syst. Evol. Microbiol.">
        <title>The Global Catalogue of Microorganisms (GCM) 10K type strain sequencing project: providing services to taxonomists for standard genome sequencing and annotation.</title>
        <authorList>
            <consortium name="The Broad Institute Genomics Platform"/>
            <consortium name="The Broad Institute Genome Sequencing Center for Infectious Disease"/>
            <person name="Wu L."/>
            <person name="Ma J."/>
        </authorList>
    </citation>
    <scope>NUCLEOTIDE SEQUENCE [LARGE SCALE GENOMIC DNA]</scope>
    <source>
        <strain evidence="2">JCM 13850</strain>
    </source>
</reference>